<evidence type="ECO:0000256" key="6">
    <source>
        <dbReference type="SAM" id="Phobius"/>
    </source>
</evidence>
<accession>A0A8H7MF95</accession>
<evidence type="ECO:0000256" key="2">
    <source>
        <dbReference type="ARBA" id="ARBA00022692"/>
    </source>
</evidence>
<evidence type="ECO:0000256" key="4">
    <source>
        <dbReference type="ARBA" id="ARBA00023136"/>
    </source>
</evidence>
<evidence type="ECO:0000259" key="7">
    <source>
        <dbReference type="PROSITE" id="PS50850"/>
    </source>
</evidence>
<keyword evidence="2 6" id="KW-0812">Transmembrane</keyword>
<feature type="transmembrane region" description="Helical" evidence="6">
    <location>
        <begin position="448"/>
        <end position="467"/>
    </location>
</feature>
<dbReference type="InterPro" id="IPR036259">
    <property type="entry name" value="MFS_trans_sf"/>
</dbReference>
<dbReference type="OrthoDB" id="3357846at2759"/>
<proteinExistence type="predicted"/>
<feature type="transmembrane region" description="Helical" evidence="6">
    <location>
        <begin position="365"/>
        <end position="384"/>
    </location>
</feature>
<feature type="transmembrane region" description="Helical" evidence="6">
    <location>
        <begin position="223"/>
        <end position="246"/>
    </location>
</feature>
<feature type="transmembrane region" description="Helical" evidence="6">
    <location>
        <begin position="292"/>
        <end position="316"/>
    </location>
</feature>
<organism evidence="8 9">
    <name type="scientific">Ascochyta lentis</name>
    <dbReference type="NCBI Taxonomy" id="205686"/>
    <lineage>
        <taxon>Eukaryota</taxon>
        <taxon>Fungi</taxon>
        <taxon>Dikarya</taxon>
        <taxon>Ascomycota</taxon>
        <taxon>Pezizomycotina</taxon>
        <taxon>Dothideomycetes</taxon>
        <taxon>Pleosporomycetidae</taxon>
        <taxon>Pleosporales</taxon>
        <taxon>Pleosporineae</taxon>
        <taxon>Didymellaceae</taxon>
        <taxon>Ascochyta</taxon>
    </lineage>
</organism>
<feature type="transmembrane region" description="Helical" evidence="6">
    <location>
        <begin position="543"/>
        <end position="563"/>
    </location>
</feature>
<feature type="transmembrane region" description="Helical" evidence="6">
    <location>
        <begin position="165"/>
        <end position="188"/>
    </location>
</feature>
<dbReference type="PANTHER" id="PTHR23502">
    <property type="entry name" value="MAJOR FACILITATOR SUPERFAMILY"/>
    <property type="match status" value="1"/>
</dbReference>
<dbReference type="PROSITE" id="PS50850">
    <property type="entry name" value="MFS"/>
    <property type="match status" value="1"/>
</dbReference>
<gene>
    <name evidence="8" type="ORF">EKO04_009299</name>
</gene>
<evidence type="ECO:0000256" key="5">
    <source>
        <dbReference type="SAM" id="MobiDB-lite"/>
    </source>
</evidence>
<protein>
    <recommendedName>
        <fullName evidence="7">Major facilitator superfamily (MFS) profile domain-containing protein</fullName>
    </recommendedName>
</protein>
<dbReference type="Pfam" id="PF07690">
    <property type="entry name" value="MFS_1"/>
    <property type="match status" value="1"/>
</dbReference>
<name>A0A8H7MF95_9PLEO</name>
<dbReference type="AlphaFoldDB" id="A0A8H7MF95"/>
<dbReference type="PANTHER" id="PTHR23502:SF23">
    <property type="entry name" value="FLUCONAZOLE RESISTANCE PROTEIN 1"/>
    <property type="match status" value="1"/>
</dbReference>
<evidence type="ECO:0000256" key="1">
    <source>
        <dbReference type="ARBA" id="ARBA00004141"/>
    </source>
</evidence>
<dbReference type="GO" id="GO:0005886">
    <property type="term" value="C:plasma membrane"/>
    <property type="evidence" value="ECO:0007669"/>
    <property type="project" value="TreeGrafter"/>
</dbReference>
<feature type="compositionally biased region" description="Low complexity" evidence="5">
    <location>
        <begin position="46"/>
        <end position="56"/>
    </location>
</feature>
<feature type="compositionally biased region" description="Basic and acidic residues" evidence="5">
    <location>
        <begin position="57"/>
        <end position="81"/>
    </location>
</feature>
<sequence length="576" mass="63657">MYDTFRDAYFGQGLRYISGGRVCLYPEELSDFQLPQNYHIAPQDHSSSSIIPSTNSPDKDSSASFEHDAKTPIEGHEDGDQLRAKHQGTDIEKNYTLEAPPSKHGTTIVTWYSETDQENPQNWSKAKKLWISAIILLYTLSAYIGASLYTSAIPTMREMWGLSNLAVSVGLSIYVVGYGLGPMLLSPLSEIPQIGRNPPYIIGFGLFVILCVPTALVDNFAGMLVLRFLTGFFGSPAFASGGASFGDIYGPMQLPYAMAYWIGGASAGPALGPLIGNYAVIGENWRWPFWELLWLSGPVFLLMLFFLPETSSDLILLRRARRLRKLTGRTDLMAECEIRQQHRNRNEVLYQALIKPWEINILDPAVLFTTIYTGLIYGIYYSFFESFPLVFQGVYKFSLGSLGLAYLAIVIGNFAAVGVWNGYFYFVADKQISAMMAGGVVIPPETRLVPGLIATFFTPAGLFIFAWTSRESIHWIVPLIGITTSMVSNFIIAQCMLIYLPFTYPKYASSLFAANGLSRAFLAAAAILFSTPLFENLGVANGVTLLAGLCCGCCVGIYVLYFYGATLRKRSKFADT</sequence>
<dbReference type="GO" id="GO:1990961">
    <property type="term" value="P:xenobiotic detoxification by transmembrane export across the plasma membrane"/>
    <property type="evidence" value="ECO:0007669"/>
    <property type="project" value="TreeGrafter"/>
</dbReference>
<dbReference type="Proteomes" id="UP000651452">
    <property type="component" value="Unassembled WGS sequence"/>
</dbReference>
<feature type="region of interest" description="Disordered" evidence="5">
    <location>
        <begin position="43"/>
        <end position="81"/>
    </location>
</feature>
<evidence type="ECO:0000313" key="9">
    <source>
        <dbReference type="Proteomes" id="UP000651452"/>
    </source>
</evidence>
<keyword evidence="3 6" id="KW-1133">Transmembrane helix</keyword>
<keyword evidence="4 6" id="KW-0472">Membrane</keyword>
<dbReference type="CDD" id="cd17323">
    <property type="entry name" value="MFS_Tpo1_MDR_like"/>
    <property type="match status" value="1"/>
</dbReference>
<reference evidence="8" key="1">
    <citation type="submission" date="2018-12" db="EMBL/GenBank/DDBJ databases">
        <authorList>
            <person name="Syme R.A."/>
            <person name="Farfan-Caceres L."/>
            <person name="Lichtenzveig J."/>
        </authorList>
    </citation>
    <scope>NUCLEOTIDE SEQUENCE</scope>
    <source>
        <strain evidence="8">Al4</strain>
    </source>
</reference>
<dbReference type="Gene3D" id="1.20.1250.20">
    <property type="entry name" value="MFS general substrate transporter like domains"/>
    <property type="match status" value="1"/>
</dbReference>
<feature type="transmembrane region" description="Helical" evidence="6">
    <location>
        <begin position="473"/>
        <end position="500"/>
    </location>
</feature>
<dbReference type="InterPro" id="IPR020846">
    <property type="entry name" value="MFS_dom"/>
</dbReference>
<feature type="transmembrane region" description="Helical" evidence="6">
    <location>
        <begin position="404"/>
        <end position="427"/>
    </location>
</feature>
<feature type="domain" description="Major facilitator superfamily (MFS) profile" evidence="7">
    <location>
        <begin position="131"/>
        <end position="576"/>
    </location>
</feature>
<comment type="caution">
    <text evidence="8">The sequence shown here is derived from an EMBL/GenBank/DDBJ whole genome shotgun (WGS) entry which is preliminary data.</text>
</comment>
<feature type="transmembrane region" description="Helical" evidence="6">
    <location>
        <begin position="258"/>
        <end position="280"/>
    </location>
</feature>
<keyword evidence="9" id="KW-1185">Reference proteome</keyword>
<comment type="subcellular location">
    <subcellularLocation>
        <location evidence="1">Membrane</location>
        <topology evidence="1">Multi-pass membrane protein</topology>
    </subcellularLocation>
</comment>
<feature type="transmembrane region" description="Helical" evidence="6">
    <location>
        <begin position="512"/>
        <end position="531"/>
    </location>
</feature>
<dbReference type="GO" id="GO:0015244">
    <property type="term" value="F:fluconazole transmembrane transporter activity"/>
    <property type="evidence" value="ECO:0007669"/>
    <property type="project" value="TreeGrafter"/>
</dbReference>
<reference evidence="8" key="2">
    <citation type="submission" date="2020-09" db="EMBL/GenBank/DDBJ databases">
        <title>Reference genome assembly for Australian Ascochyta lentis isolate Al4.</title>
        <authorList>
            <person name="Lee R.C."/>
            <person name="Farfan-Caceres L.M."/>
            <person name="Debler J.W."/>
            <person name="Williams A.H."/>
            <person name="Henares B.M."/>
        </authorList>
    </citation>
    <scope>NUCLEOTIDE SEQUENCE</scope>
    <source>
        <strain evidence="8">Al4</strain>
    </source>
</reference>
<dbReference type="EMBL" id="RZGK01000017">
    <property type="protein sequence ID" value="KAF9692725.1"/>
    <property type="molecule type" value="Genomic_DNA"/>
</dbReference>
<feature type="transmembrane region" description="Helical" evidence="6">
    <location>
        <begin position="200"/>
        <end position="217"/>
    </location>
</feature>
<evidence type="ECO:0000313" key="8">
    <source>
        <dbReference type="EMBL" id="KAF9692725.1"/>
    </source>
</evidence>
<feature type="transmembrane region" description="Helical" evidence="6">
    <location>
        <begin position="129"/>
        <end position="153"/>
    </location>
</feature>
<evidence type="ECO:0000256" key="3">
    <source>
        <dbReference type="ARBA" id="ARBA00022989"/>
    </source>
</evidence>
<dbReference type="InterPro" id="IPR011701">
    <property type="entry name" value="MFS"/>
</dbReference>
<dbReference type="SUPFAM" id="SSF103473">
    <property type="entry name" value="MFS general substrate transporter"/>
    <property type="match status" value="1"/>
</dbReference>